<gene>
    <name evidence="1" type="ORF">MPL1032_190128</name>
</gene>
<dbReference type="AlphaFoldDB" id="A0A0K2VUR1"/>
<accession>A0A0K2VUR1</accession>
<evidence type="ECO:0000313" key="1">
    <source>
        <dbReference type="EMBL" id="CDX54512.1"/>
    </source>
</evidence>
<name>A0A0K2VUR1_MESPL</name>
<reference evidence="2" key="1">
    <citation type="submission" date="2014-08" db="EMBL/GenBank/DDBJ databases">
        <authorList>
            <person name="Edwards T."/>
        </authorList>
    </citation>
    <scope>NUCLEOTIDE SEQUENCE [LARGE SCALE GENOMIC DNA]</scope>
</reference>
<organism evidence="1 2">
    <name type="scientific">Mesorhizobium plurifarium</name>
    <dbReference type="NCBI Taxonomy" id="69974"/>
    <lineage>
        <taxon>Bacteria</taxon>
        <taxon>Pseudomonadati</taxon>
        <taxon>Pseudomonadota</taxon>
        <taxon>Alphaproteobacteria</taxon>
        <taxon>Hyphomicrobiales</taxon>
        <taxon>Phyllobacteriaceae</taxon>
        <taxon>Mesorhizobium</taxon>
    </lineage>
</organism>
<protein>
    <submittedName>
        <fullName evidence="1">Uncharacterized protein</fullName>
    </submittedName>
</protein>
<dbReference type="Proteomes" id="UP000182888">
    <property type="component" value="Unassembled WGS sequence"/>
</dbReference>
<dbReference type="EMBL" id="CCND01000011">
    <property type="protein sequence ID" value="CDX54512.1"/>
    <property type="molecule type" value="Genomic_DNA"/>
</dbReference>
<evidence type="ECO:0000313" key="2">
    <source>
        <dbReference type="Proteomes" id="UP000182888"/>
    </source>
</evidence>
<sequence>MKDAKYLATDAEVEQIENLSKGRLIAHWPALVRIINRMRAAERQAAVVPEMVAFIGEIAKRDPVFAKGREKQHIKDAAALVAKVEAHS</sequence>
<proteinExistence type="predicted"/>